<gene>
    <name evidence="2" type="ORF">IM811_005014</name>
</gene>
<keyword evidence="1" id="KW-0175">Coiled coil</keyword>
<evidence type="ECO:0000313" key="2">
    <source>
        <dbReference type="EMBL" id="KAF9745392.1"/>
    </source>
</evidence>
<name>A0A8H7N1Y0_BIOOC</name>
<organism evidence="2 3">
    <name type="scientific">Bionectria ochroleuca</name>
    <name type="common">Gliocladium roseum</name>
    <dbReference type="NCBI Taxonomy" id="29856"/>
    <lineage>
        <taxon>Eukaryota</taxon>
        <taxon>Fungi</taxon>
        <taxon>Dikarya</taxon>
        <taxon>Ascomycota</taxon>
        <taxon>Pezizomycotina</taxon>
        <taxon>Sordariomycetes</taxon>
        <taxon>Hypocreomycetidae</taxon>
        <taxon>Hypocreales</taxon>
        <taxon>Bionectriaceae</taxon>
        <taxon>Clonostachys</taxon>
    </lineage>
</organism>
<dbReference type="Proteomes" id="UP000616885">
    <property type="component" value="Unassembled WGS sequence"/>
</dbReference>
<proteinExistence type="predicted"/>
<accession>A0A8H7N1Y0</accession>
<protein>
    <submittedName>
        <fullName evidence="2">Uncharacterized protein</fullName>
    </submittedName>
</protein>
<feature type="coiled-coil region" evidence="1">
    <location>
        <begin position="27"/>
        <end position="65"/>
    </location>
</feature>
<comment type="caution">
    <text evidence="2">The sequence shown here is derived from an EMBL/GenBank/DDBJ whole genome shotgun (WGS) entry which is preliminary data.</text>
</comment>
<evidence type="ECO:0000256" key="1">
    <source>
        <dbReference type="SAM" id="Coils"/>
    </source>
</evidence>
<evidence type="ECO:0000313" key="3">
    <source>
        <dbReference type="Proteomes" id="UP000616885"/>
    </source>
</evidence>
<sequence>MDEQFKGFREELKSFILENFETATKNFTRLEGQFGELKNEFGELKNESREMKNQFREVKQTLQNNKTDLTTCQDTVSFHHNQLQKQQFAIDATIDRLVKLNDSDASMAKTHRFFQSSMSQFCSRLKTELDQGVKAYNDYVRKQNRTAFQQHPNAPLKPLRCVLTNIEIRPFPNSIQEIHNLDVEVTTILSELDIDTQSEDIEDLRKQLHEAIAG</sequence>
<dbReference type="AlphaFoldDB" id="A0A8H7N1Y0"/>
<reference evidence="2" key="1">
    <citation type="submission" date="2020-10" db="EMBL/GenBank/DDBJ databases">
        <title>High-Quality Genome Resource of Clonostachys rosea strain S41 by Oxford Nanopore Long-Read Sequencing.</title>
        <authorList>
            <person name="Wang H."/>
        </authorList>
    </citation>
    <scope>NUCLEOTIDE SEQUENCE</scope>
    <source>
        <strain evidence="2">S41</strain>
    </source>
</reference>
<dbReference type="EMBL" id="JADCTT010000013">
    <property type="protein sequence ID" value="KAF9745392.1"/>
    <property type="molecule type" value="Genomic_DNA"/>
</dbReference>